<evidence type="ECO:0000313" key="2">
    <source>
        <dbReference type="Ensembl" id="ENSVKKP00000002602.1"/>
    </source>
</evidence>
<keyword evidence="1" id="KW-0472">Membrane</keyword>
<feature type="transmembrane region" description="Helical" evidence="1">
    <location>
        <begin position="200"/>
        <end position="224"/>
    </location>
</feature>
<evidence type="ECO:0000256" key="1">
    <source>
        <dbReference type="SAM" id="Phobius"/>
    </source>
</evidence>
<evidence type="ECO:0008006" key="4">
    <source>
        <dbReference type="Google" id="ProtNLM"/>
    </source>
</evidence>
<name>A0A8D2IUN0_VARKO</name>
<evidence type="ECO:0000313" key="3">
    <source>
        <dbReference type="Proteomes" id="UP000694545"/>
    </source>
</evidence>
<protein>
    <recommendedName>
        <fullName evidence="4">Uroplakin 3B</fullName>
    </recommendedName>
</protein>
<organism evidence="2 3">
    <name type="scientific">Varanus komodoensis</name>
    <name type="common">Komodo dragon</name>
    <dbReference type="NCBI Taxonomy" id="61221"/>
    <lineage>
        <taxon>Eukaryota</taxon>
        <taxon>Metazoa</taxon>
        <taxon>Chordata</taxon>
        <taxon>Craniata</taxon>
        <taxon>Vertebrata</taxon>
        <taxon>Euteleostomi</taxon>
        <taxon>Lepidosauria</taxon>
        <taxon>Squamata</taxon>
        <taxon>Bifurcata</taxon>
        <taxon>Unidentata</taxon>
        <taxon>Episquamata</taxon>
        <taxon>Toxicofera</taxon>
        <taxon>Anguimorpha</taxon>
        <taxon>Paleoanguimorpha</taxon>
        <taxon>Varanoidea</taxon>
        <taxon>Varanidae</taxon>
        <taxon>Varanus</taxon>
    </lineage>
</organism>
<dbReference type="PANTHER" id="PTHR15446">
    <property type="entry name" value="UROPLAKIN III"/>
    <property type="match status" value="1"/>
</dbReference>
<keyword evidence="3" id="KW-1185">Reference proteome</keyword>
<keyword evidence="1" id="KW-0812">Transmembrane</keyword>
<dbReference type="Proteomes" id="UP000694545">
    <property type="component" value="Unplaced"/>
</dbReference>
<reference evidence="2" key="1">
    <citation type="submission" date="2025-08" db="UniProtKB">
        <authorList>
            <consortium name="Ensembl"/>
        </authorList>
    </citation>
    <scope>IDENTIFICATION</scope>
</reference>
<reference evidence="2" key="2">
    <citation type="submission" date="2025-09" db="UniProtKB">
        <authorList>
            <consortium name="Ensembl"/>
        </authorList>
    </citation>
    <scope>IDENTIFICATION</scope>
</reference>
<sequence>MPEKERGFLLAERLWELQPPLDSHWLSCWLSPDVNYKPRLTSEKVAGRITASTFVLEQPRCIFNEVVKPTDNVWLVVALSEAEDELPIPLSARELPYQSFGSNSSYMTLKTPVTNYPCPDPGEASEALTVLRVGSETGCITDLSWPDCNGPLPGPGPYKVKFVAMNSTQITAQSHWSDLITLRKGKDPNSINTQPARRSAGMIVITSVLSILFAILLAALITALPRRSPEPQRPGASFRLSPALLLADCHSHHSGPAMGVVLVGNLKTSKSPPLFAVRVKANTWDFAIHTVTKMCRISGSPSLLRK</sequence>
<dbReference type="InterPro" id="IPR024831">
    <property type="entry name" value="Uroplakin-3"/>
</dbReference>
<dbReference type="Ensembl" id="ENSVKKT00000002677.1">
    <property type="protein sequence ID" value="ENSVKKP00000002602.1"/>
    <property type="gene ID" value="ENSVKKG00000001967.1"/>
</dbReference>
<accession>A0A8D2IUN0</accession>
<dbReference type="OMA" id="IYTCYDT"/>
<dbReference type="AlphaFoldDB" id="A0A8D2IUN0"/>
<keyword evidence="1" id="KW-1133">Transmembrane helix</keyword>
<dbReference type="PANTHER" id="PTHR15446:SF2">
    <property type="entry name" value="UROPLAKIN-3B-LIKE PROTEIN 1-RELATED"/>
    <property type="match status" value="1"/>
</dbReference>
<proteinExistence type="predicted"/>
<dbReference type="GO" id="GO:0016020">
    <property type="term" value="C:membrane"/>
    <property type="evidence" value="ECO:0007669"/>
    <property type="project" value="TreeGrafter"/>
</dbReference>